<keyword evidence="9" id="KW-1185">Reference proteome</keyword>
<accession>A0AAE3YGR2</accession>
<evidence type="ECO:0000313" key="8">
    <source>
        <dbReference type="EMBL" id="MDR6891957.1"/>
    </source>
</evidence>
<dbReference type="AlphaFoldDB" id="A0AAE3YGR2"/>
<evidence type="ECO:0000256" key="4">
    <source>
        <dbReference type="ARBA" id="ARBA00023136"/>
    </source>
</evidence>
<proteinExistence type="inferred from homology"/>
<evidence type="ECO:0000256" key="6">
    <source>
        <dbReference type="ARBA" id="ARBA00023288"/>
    </source>
</evidence>
<comment type="similarity">
    <text evidence="2">Belongs to the NlpA lipoprotein family.</text>
</comment>
<dbReference type="RefSeq" id="WP_309850313.1">
    <property type="nucleotide sequence ID" value="NZ_BAAAIU010000023.1"/>
</dbReference>
<keyword evidence="5" id="KW-0564">Palmitate</keyword>
<dbReference type="SUPFAM" id="SSF53850">
    <property type="entry name" value="Periplasmic binding protein-like II"/>
    <property type="match status" value="1"/>
</dbReference>
<reference evidence="8" key="1">
    <citation type="submission" date="2023-07" db="EMBL/GenBank/DDBJ databases">
        <title>Sequencing the genomes of 1000 actinobacteria strains.</title>
        <authorList>
            <person name="Klenk H.-P."/>
        </authorList>
    </citation>
    <scope>NUCLEOTIDE SEQUENCE</scope>
    <source>
        <strain evidence="8">DSM 13988</strain>
    </source>
</reference>
<evidence type="ECO:0000256" key="7">
    <source>
        <dbReference type="SAM" id="SignalP"/>
    </source>
</evidence>
<feature type="chain" id="PRO_5042129859" evidence="7">
    <location>
        <begin position="21"/>
        <end position="297"/>
    </location>
</feature>
<dbReference type="InterPro" id="IPR004872">
    <property type="entry name" value="Lipoprotein_NlpA"/>
</dbReference>
<evidence type="ECO:0000256" key="3">
    <source>
        <dbReference type="ARBA" id="ARBA00022729"/>
    </source>
</evidence>
<name>A0AAE3YGR2_9MICC</name>
<feature type="signal peptide" evidence="7">
    <location>
        <begin position="1"/>
        <end position="20"/>
    </location>
</feature>
<dbReference type="GO" id="GO:0016020">
    <property type="term" value="C:membrane"/>
    <property type="evidence" value="ECO:0007669"/>
    <property type="project" value="UniProtKB-SubCell"/>
</dbReference>
<keyword evidence="6" id="KW-0449">Lipoprotein</keyword>
<protein>
    <submittedName>
        <fullName evidence="8">D-methionine transport system substrate-binding protein</fullName>
    </submittedName>
</protein>
<dbReference type="PROSITE" id="PS51257">
    <property type="entry name" value="PROKAR_LIPOPROTEIN"/>
    <property type="match status" value="1"/>
</dbReference>
<dbReference type="PANTHER" id="PTHR30429">
    <property type="entry name" value="D-METHIONINE-BINDING LIPOPROTEIN METQ"/>
    <property type="match status" value="1"/>
</dbReference>
<evidence type="ECO:0000313" key="9">
    <source>
        <dbReference type="Proteomes" id="UP001247307"/>
    </source>
</evidence>
<evidence type="ECO:0000256" key="5">
    <source>
        <dbReference type="ARBA" id="ARBA00023139"/>
    </source>
</evidence>
<comment type="caution">
    <text evidence="8">The sequence shown here is derived from an EMBL/GenBank/DDBJ whole genome shotgun (WGS) entry which is preliminary data.</text>
</comment>
<evidence type="ECO:0000256" key="2">
    <source>
        <dbReference type="ARBA" id="ARBA00008973"/>
    </source>
</evidence>
<keyword evidence="3 7" id="KW-0732">Signal</keyword>
<sequence length="297" mass="32073">MKLKKLIAAAAIAPIALSLAACSPSESSGDASGSKDSKTVTIGIVDINPQQDVLKEVAKEKGINIVYKPFQTYTQPNPALKQKQIDLNWFQHIAYLADYNVNANDTLTPIGPTEIVPLGLYSKKHTSVKDLPQGAEVAIPNDSINEARALNLLKAQGLVTLTSETTAPSTLDVDKAKSKVKVTPVDATQTVLQLSSLDAAVVNNTFLGRANLDPNKALAKDDPKDPSAVPYVNGFVSRAEDKDNETYKQIAELYHDSRVQEAVKKESKGTSVEAKNSQAEMIDVLKKYEDSLKNAKK</sequence>
<dbReference type="EMBL" id="JAVDUI010000001">
    <property type="protein sequence ID" value="MDR6891957.1"/>
    <property type="molecule type" value="Genomic_DNA"/>
</dbReference>
<gene>
    <name evidence="8" type="ORF">J2S35_000897</name>
</gene>
<organism evidence="8 9">
    <name type="scientific">Falsarthrobacter nasiphocae</name>
    <dbReference type="NCBI Taxonomy" id="189863"/>
    <lineage>
        <taxon>Bacteria</taxon>
        <taxon>Bacillati</taxon>
        <taxon>Actinomycetota</taxon>
        <taxon>Actinomycetes</taxon>
        <taxon>Micrococcales</taxon>
        <taxon>Micrococcaceae</taxon>
        <taxon>Falsarthrobacter</taxon>
    </lineage>
</organism>
<comment type="subcellular location">
    <subcellularLocation>
        <location evidence="1">Membrane</location>
        <topology evidence="1">Lipid-anchor</topology>
    </subcellularLocation>
</comment>
<dbReference type="PANTHER" id="PTHR30429:SF3">
    <property type="entry name" value="LIPOPROTEIN"/>
    <property type="match status" value="1"/>
</dbReference>
<evidence type="ECO:0000256" key="1">
    <source>
        <dbReference type="ARBA" id="ARBA00004635"/>
    </source>
</evidence>
<dbReference type="Pfam" id="PF03180">
    <property type="entry name" value="Lipoprotein_9"/>
    <property type="match status" value="1"/>
</dbReference>
<dbReference type="Proteomes" id="UP001247307">
    <property type="component" value="Unassembled WGS sequence"/>
</dbReference>
<dbReference type="Gene3D" id="3.40.190.10">
    <property type="entry name" value="Periplasmic binding protein-like II"/>
    <property type="match status" value="2"/>
</dbReference>
<keyword evidence="4" id="KW-0472">Membrane</keyword>